<keyword evidence="6" id="KW-1185">Reference proteome</keyword>
<dbReference type="OrthoDB" id="67158at2"/>
<evidence type="ECO:0000259" key="4">
    <source>
        <dbReference type="Pfam" id="PF12802"/>
    </source>
</evidence>
<name>A0A4Q4ZIZ5_9ACTN</name>
<keyword evidence="1" id="KW-0805">Transcription regulation</keyword>
<evidence type="ECO:0000313" key="6">
    <source>
        <dbReference type="Proteomes" id="UP000295198"/>
    </source>
</evidence>
<dbReference type="GO" id="GO:0003677">
    <property type="term" value="F:DNA binding"/>
    <property type="evidence" value="ECO:0007669"/>
    <property type="project" value="UniProtKB-KW"/>
</dbReference>
<proteinExistence type="predicted"/>
<dbReference type="InterPro" id="IPR036390">
    <property type="entry name" value="WH_DNA-bd_sf"/>
</dbReference>
<gene>
    <name evidence="5" type="ORF">EKO23_05645</name>
</gene>
<accession>A0A4Q4ZIZ5</accession>
<dbReference type="PANTHER" id="PTHR38465">
    <property type="entry name" value="HTH-TYPE TRANSCRIPTIONAL REGULATOR MJ1563-RELATED"/>
    <property type="match status" value="1"/>
</dbReference>
<sequence length="159" mass="17875">MTHSVNDLRFVERMGGALTDAGLPRLPSRAFAALLSDEDGRMTAAELAAALEVSPAGVSGAVNYLARVGMLRRERHRGSRRDVYVVDDDAWHTAMLRRDQLYAPMVGALDEAIADLGDDDPRRVRLVLTREFLVFVDEELADLATRWDDRRRALLRRSR</sequence>
<dbReference type="EMBL" id="SDKM01000006">
    <property type="protein sequence ID" value="RYP87521.1"/>
    <property type="molecule type" value="Genomic_DNA"/>
</dbReference>
<reference evidence="5 6" key="1">
    <citation type="submission" date="2019-01" db="EMBL/GenBank/DDBJ databases">
        <title>Nocardioides guangzhouensis sp. nov., an actinobacterium isolated from soil.</title>
        <authorList>
            <person name="Fu Y."/>
            <person name="Cai Y."/>
            <person name="Lin Z."/>
            <person name="Chen P."/>
        </authorList>
    </citation>
    <scope>NUCLEOTIDE SEQUENCE [LARGE SCALE GENOMIC DNA]</scope>
    <source>
        <strain evidence="5 6">130</strain>
    </source>
</reference>
<dbReference type="InterPro" id="IPR052362">
    <property type="entry name" value="HTH-GbsR_regulator"/>
</dbReference>
<feature type="domain" description="HTH marR-type" evidence="4">
    <location>
        <begin position="22"/>
        <end position="81"/>
    </location>
</feature>
<evidence type="ECO:0000256" key="3">
    <source>
        <dbReference type="ARBA" id="ARBA00023163"/>
    </source>
</evidence>
<keyword evidence="3" id="KW-0804">Transcription</keyword>
<dbReference type="AlphaFoldDB" id="A0A4Q4ZIZ5"/>
<dbReference type="Proteomes" id="UP000295198">
    <property type="component" value="Unassembled WGS sequence"/>
</dbReference>
<dbReference type="Pfam" id="PF12802">
    <property type="entry name" value="MarR_2"/>
    <property type="match status" value="1"/>
</dbReference>
<keyword evidence="2" id="KW-0238">DNA-binding</keyword>
<comment type="caution">
    <text evidence="5">The sequence shown here is derived from an EMBL/GenBank/DDBJ whole genome shotgun (WGS) entry which is preliminary data.</text>
</comment>
<dbReference type="GO" id="GO:0003700">
    <property type="term" value="F:DNA-binding transcription factor activity"/>
    <property type="evidence" value="ECO:0007669"/>
    <property type="project" value="InterPro"/>
</dbReference>
<dbReference type="RefSeq" id="WP_134714965.1">
    <property type="nucleotide sequence ID" value="NZ_SDKM01000006.1"/>
</dbReference>
<evidence type="ECO:0000256" key="1">
    <source>
        <dbReference type="ARBA" id="ARBA00023015"/>
    </source>
</evidence>
<dbReference type="InterPro" id="IPR036388">
    <property type="entry name" value="WH-like_DNA-bd_sf"/>
</dbReference>
<evidence type="ECO:0000313" key="5">
    <source>
        <dbReference type="EMBL" id="RYP87521.1"/>
    </source>
</evidence>
<dbReference type="SUPFAM" id="SSF46785">
    <property type="entry name" value="Winged helix' DNA-binding domain"/>
    <property type="match status" value="1"/>
</dbReference>
<organism evidence="5 6">
    <name type="scientific">Nocardioides guangzhouensis</name>
    <dbReference type="NCBI Taxonomy" id="2497878"/>
    <lineage>
        <taxon>Bacteria</taxon>
        <taxon>Bacillati</taxon>
        <taxon>Actinomycetota</taxon>
        <taxon>Actinomycetes</taxon>
        <taxon>Propionibacteriales</taxon>
        <taxon>Nocardioidaceae</taxon>
        <taxon>Nocardioides</taxon>
    </lineage>
</organism>
<dbReference type="Gene3D" id="1.10.10.10">
    <property type="entry name" value="Winged helix-like DNA-binding domain superfamily/Winged helix DNA-binding domain"/>
    <property type="match status" value="1"/>
</dbReference>
<dbReference type="PANTHER" id="PTHR38465:SF2">
    <property type="entry name" value="HTH-TYPE TRANSCRIPTIONAL REGULATOR MMPR5"/>
    <property type="match status" value="1"/>
</dbReference>
<evidence type="ECO:0000256" key="2">
    <source>
        <dbReference type="ARBA" id="ARBA00023125"/>
    </source>
</evidence>
<dbReference type="InterPro" id="IPR000835">
    <property type="entry name" value="HTH_MarR-typ"/>
</dbReference>
<protein>
    <submittedName>
        <fullName evidence="5">MarR family transcriptional regulator</fullName>
    </submittedName>
</protein>